<sequence>MTPQTPEDLAVALKRGRYDDPPQQLLTQAAQFIADELASPAAAVGKEEIRTAVWVLNSHRYFDLTHLIGQAWHDTRGCDARIQKHLAQALIELGAFDAADRLLDEGLNAAAISDDLDFIPEVAEYQGLRARILKQKFVQEGDLNLLRAATDAYLQQYRATSSFYHGVNVVALRLVEAQSGLPSREGIDTGSLAKTVLGSAQAARRLDAMSPWPLATASEACLALHHAEPEAGWCDQAELWLYRFLAHPEAGPFAIESYHRQLREVWRGDPRTNETCADRLAGIVEKHVVRTQRRWSVDPARARELAAHPEELEKNFSGEKSFTVSDLRCMLALCPNIGCVTDASGVRMGTGFLMPGSAFGMEPELVFVTNAHVISNTVPESLRPADARVTFEIESAAAGAPRTHEIEQVLFTSEPEEVGRVLEQPEKLDVTIVSLKSRPEGVQGLLRAANVPLPSPTTKAFVVGHPRAGALQFSVNDSVLLDVCRYERLMHYRTPTDPGSSGSPVFNSKWEVVALHHAGSQKSPRLNGLGEYQANEGITLRAICQATGVSGHLS</sequence>
<keyword evidence="3" id="KW-0732">Signal</keyword>
<dbReference type="EMBL" id="LCYG01000017">
    <property type="protein sequence ID" value="KLK93793.1"/>
    <property type="molecule type" value="Genomic_DNA"/>
</dbReference>
<keyword evidence="5 6" id="KW-0720">Serine protease</keyword>
<evidence type="ECO:0000256" key="4">
    <source>
        <dbReference type="ARBA" id="ARBA00022801"/>
    </source>
</evidence>
<accession>A0A0H1RF47</accession>
<dbReference type="PATRIC" id="fig|1225564.3.peg.1943"/>
<comment type="caution">
    <text evidence="7">The sequence shown here is derived from an EMBL/GenBank/DDBJ whole genome shotgun (WGS) entry which is preliminary data.</text>
</comment>
<evidence type="ECO:0000313" key="8">
    <source>
        <dbReference type="Proteomes" id="UP000035489"/>
    </source>
</evidence>
<dbReference type="InterPro" id="IPR009003">
    <property type="entry name" value="Peptidase_S1_PA"/>
</dbReference>
<dbReference type="GO" id="GO:0008236">
    <property type="term" value="F:serine-type peptidase activity"/>
    <property type="evidence" value="ECO:0007669"/>
    <property type="project" value="UniProtKB-KW"/>
</dbReference>
<dbReference type="AlphaFoldDB" id="A0A0H1RF47"/>
<dbReference type="InterPro" id="IPR043504">
    <property type="entry name" value="Peptidase_S1_PA_chymotrypsin"/>
</dbReference>
<keyword evidence="8" id="KW-1185">Reference proteome</keyword>
<dbReference type="EC" id="3.4.21.-" evidence="6"/>
<proteinExistence type="inferred from homology"/>
<reference evidence="7 8" key="1">
    <citation type="submission" date="2015-05" db="EMBL/GenBank/DDBJ databases">
        <title>Draft genome sequence of Microvirga vignae strain BR3299, a novel nitrogen fixing bacteria isolated from Brazil semi-aired region.</title>
        <authorList>
            <person name="Zilli J.E."/>
            <person name="Passos S.R."/>
            <person name="Leite J."/>
            <person name="Baldani J.I."/>
            <person name="Xavier G.R."/>
            <person name="Rumjaneck N.G."/>
            <person name="Simoes-Araujo J.L."/>
        </authorList>
    </citation>
    <scope>NUCLEOTIDE SEQUENCE [LARGE SCALE GENOMIC DNA]</scope>
    <source>
        <strain evidence="7 8">BR3299</strain>
    </source>
</reference>
<organism evidence="7 8">
    <name type="scientific">Microvirga vignae</name>
    <dbReference type="NCBI Taxonomy" id="1225564"/>
    <lineage>
        <taxon>Bacteria</taxon>
        <taxon>Pseudomonadati</taxon>
        <taxon>Pseudomonadota</taxon>
        <taxon>Alphaproteobacteria</taxon>
        <taxon>Hyphomicrobiales</taxon>
        <taxon>Methylobacteriaceae</taxon>
        <taxon>Microvirga</taxon>
    </lineage>
</organism>
<evidence type="ECO:0000256" key="2">
    <source>
        <dbReference type="ARBA" id="ARBA00022670"/>
    </source>
</evidence>
<dbReference type="Pfam" id="PF20308">
    <property type="entry name" value="TPR-S"/>
    <property type="match status" value="1"/>
</dbReference>
<dbReference type="Pfam" id="PF13365">
    <property type="entry name" value="Trypsin_2"/>
    <property type="match status" value="1"/>
</dbReference>
<dbReference type="RefSeq" id="WP_047188316.1">
    <property type="nucleotide sequence ID" value="NZ_LCYG01000017.1"/>
</dbReference>
<dbReference type="InterPro" id="IPR008256">
    <property type="entry name" value="Peptidase_S1B"/>
</dbReference>
<dbReference type="GO" id="GO:0006508">
    <property type="term" value="P:proteolysis"/>
    <property type="evidence" value="ECO:0007669"/>
    <property type="project" value="UniProtKB-KW"/>
</dbReference>
<dbReference type="STRING" id="1225564.AA309_07155"/>
<dbReference type="Proteomes" id="UP000035489">
    <property type="component" value="Unassembled WGS sequence"/>
</dbReference>
<keyword evidence="4 6" id="KW-0378">Hydrolase</keyword>
<evidence type="ECO:0000256" key="5">
    <source>
        <dbReference type="ARBA" id="ARBA00022825"/>
    </source>
</evidence>
<protein>
    <recommendedName>
        <fullName evidence="6">Serine protease</fullName>
        <ecNumber evidence="6">3.4.21.-</ecNumber>
    </recommendedName>
</protein>
<evidence type="ECO:0000256" key="1">
    <source>
        <dbReference type="ARBA" id="ARBA00008764"/>
    </source>
</evidence>
<comment type="similarity">
    <text evidence="1 6">Belongs to the peptidase S1B family.</text>
</comment>
<dbReference type="Gene3D" id="2.40.10.10">
    <property type="entry name" value="Trypsin-like serine proteases"/>
    <property type="match status" value="1"/>
</dbReference>
<dbReference type="OrthoDB" id="7787670at2"/>
<dbReference type="PRINTS" id="PR00839">
    <property type="entry name" value="V8PROTEASE"/>
</dbReference>
<evidence type="ECO:0000256" key="3">
    <source>
        <dbReference type="ARBA" id="ARBA00022729"/>
    </source>
</evidence>
<dbReference type="SUPFAM" id="SSF50494">
    <property type="entry name" value="Trypsin-like serine proteases"/>
    <property type="match status" value="1"/>
</dbReference>
<keyword evidence="2 6" id="KW-0645">Protease</keyword>
<evidence type="ECO:0000256" key="6">
    <source>
        <dbReference type="RuleBase" id="RU004296"/>
    </source>
</evidence>
<evidence type="ECO:0000313" key="7">
    <source>
        <dbReference type="EMBL" id="KLK93793.1"/>
    </source>
</evidence>
<name>A0A0H1RF47_9HYPH</name>
<gene>
    <name evidence="7" type="ORF">AA309_07155</name>
</gene>
<dbReference type="InterPro" id="IPR046880">
    <property type="entry name" value="TPR-S"/>
</dbReference>